<dbReference type="Proteomes" id="UP000482800">
    <property type="component" value="Unassembled WGS sequence"/>
</dbReference>
<proteinExistence type="predicted"/>
<comment type="caution">
    <text evidence="2">The sequence shown here is derived from an EMBL/GenBank/DDBJ whole genome shotgun (WGS) entry which is preliminary data.</text>
</comment>
<feature type="transmembrane region" description="Helical" evidence="1">
    <location>
        <begin position="6"/>
        <end position="26"/>
    </location>
</feature>
<name>A0A6V8K4V0_9ACTN</name>
<evidence type="ECO:0000313" key="2">
    <source>
        <dbReference type="EMBL" id="GFJ77348.1"/>
    </source>
</evidence>
<dbReference type="EMBL" id="BLPF01000001">
    <property type="protein sequence ID" value="GFJ77348.1"/>
    <property type="molecule type" value="Genomic_DNA"/>
</dbReference>
<keyword evidence="1" id="KW-0472">Membrane</keyword>
<evidence type="ECO:0008006" key="4">
    <source>
        <dbReference type="Google" id="ProtNLM"/>
    </source>
</evidence>
<keyword evidence="1" id="KW-0812">Transmembrane</keyword>
<evidence type="ECO:0000256" key="1">
    <source>
        <dbReference type="SAM" id="Phobius"/>
    </source>
</evidence>
<sequence>MDVPQLINVLALAVALAAVITSSFLAGRALRLNQNANHLPVVLDALRAQRLPEFTLREAELWEELPKHDAALGFTRLPEPLRGRAFEVSCYYQHLSYLAEYGLADWDFIAVQTTYRLVRTWDCIKAHVDAERQYRGSQNSFLNSYEVFVKKVKGVDINAATERLYRRGHGRRGLY</sequence>
<organism evidence="2 3">
    <name type="scientific">Phytohabitans houttuyneae</name>
    <dbReference type="NCBI Taxonomy" id="1076126"/>
    <lineage>
        <taxon>Bacteria</taxon>
        <taxon>Bacillati</taxon>
        <taxon>Actinomycetota</taxon>
        <taxon>Actinomycetes</taxon>
        <taxon>Micromonosporales</taxon>
        <taxon>Micromonosporaceae</taxon>
    </lineage>
</organism>
<dbReference type="AlphaFoldDB" id="A0A6V8K4V0"/>
<keyword evidence="1" id="KW-1133">Transmembrane helix</keyword>
<keyword evidence="3" id="KW-1185">Reference proteome</keyword>
<gene>
    <name evidence="2" type="ORF">Phou_015280</name>
</gene>
<reference evidence="2 3" key="2">
    <citation type="submission" date="2020-03" db="EMBL/GenBank/DDBJ databases">
        <authorList>
            <person name="Ichikawa N."/>
            <person name="Kimura A."/>
            <person name="Kitahashi Y."/>
            <person name="Uohara A."/>
        </authorList>
    </citation>
    <scope>NUCLEOTIDE SEQUENCE [LARGE SCALE GENOMIC DNA]</scope>
    <source>
        <strain evidence="2 3">NBRC 108639</strain>
    </source>
</reference>
<accession>A0A6V8K4V0</accession>
<evidence type="ECO:0000313" key="3">
    <source>
        <dbReference type="Proteomes" id="UP000482800"/>
    </source>
</evidence>
<reference evidence="2 3" key="1">
    <citation type="submission" date="2020-03" db="EMBL/GenBank/DDBJ databases">
        <title>Whole genome shotgun sequence of Phytohabitans houttuyneae NBRC 108639.</title>
        <authorList>
            <person name="Komaki H."/>
            <person name="Tamura T."/>
        </authorList>
    </citation>
    <scope>NUCLEOTIDE SEQUENCE [LARGE SCALE GENOMIC DNA]</scope>
    <source>
        <strain evidence="2 3">NBRC 108639</strain>
    </source>
</reference>
<protein>
    <recommendedName>
        <fullName evidence="4">DUF4760 domain-containing protein</fullName>
    </recommendedName>
</protein>
<dbReference type="RefSeq" id="WP_173054717.1">
    <property type="nucleotide sequence ID" value="NZ_BAABGO010000067.1"/>
</dbReference>